<proteinExistence type="predicted"/>
<feature type="compositionally biased region" description="Low complexity" evidence="1">
    <location>
        <begin position="54"/>
        <end position="79"/>
    </location>
</feature>
<dbReference type="EMBL" id="MN739613">
    <property type="protein sequence ID" value="QHT15572.1"/>
    <property type="molecule type" value="Genomic_DNA"/>
</dbReference>
<name>A0A6C0DGQ1_9ZZZZ</name>
<evidence type="ECO:0000313" key="2">
    <source>
        <dbReference type="EMBL" id="QHT15572.1"/>
    </source>
</evidence>
<feature type="compositionally biased region" description="Basic residues" evidence="1">
    <location>
        <begin position="1"/>
        <end position="20"/>
    </location>
</feature>
<protein>
    <submittedName>
        <fullName evidence="2">Uncharacterized protein</fullName>
    </submittedName>
</protein>
<evidence type="ECO:0000256" key="1">
    <source>
        <dbReference type="SAM" id="MobiDB-lite"/>
    </source>
</evidence>
<organism evidence="2">
    <name type="scientific">viral metagenome</name>
    <dbReference type="NCBI Taxonomy" id="1070528"/>
    <lineage>
        <taxon>unclassified sequences</taxon>
        <taxon>metagenomes</taxon>
        <taxon>organismal metagenomes</taxon>
    </lineage>
</organism>
<dbReference type="AlphaFoldDB" id="A0A6C0DGQ1"/>
<reference evidence="2" key="1">
    <citation type="journal article" date="2020" name="Nature">
        <title>Giant virus diversity and host interactions through global metagenomics.</title>
        <authorList>
            <person name="Schulz F."/>
            <person name="Roux S."/>
            <person name="Paez-Espino D."/>
            <person name="Jungbluth S."/>
            <person name="Walsh D.A."/>
            <person name="Denef V.J."/>
            <person name="McMahon K.D."/>
            <person name="Konstantinidis K.T."/>
            <person name="Eloe-Fadrosh E.A."/>
            <person name="Kyrpides N.C."/>
            <person name="Woyke T."/>
        </authorList>
    </citation>
    <scope>NUCLEOTIDE SEQUENCE</scope>
    <source>
        <strain evidence="2">GVMAG-M-3300023174-176</strain>
    </source>
</reference>
<accession>A0A6C0DGQ1</accession>
<feature type="region of interest" description="Disordered" evidence="1">
    <location>
        <begin position="1"/>
        <end position="104"/>
    </location>
</feature>
<sequence>MAKKTRMMKKKGMRKTKRRMRGGDPPKTPSKPSNNAATARRMANKLLEEFDSNTSSRSPSSVGSRSPSSVGSRSVTSSPPLNNNPSRTIKFKASNKVAPPPEEKFLATGPCYSSQTCKYGLKCVTTNSYGRRHEREPRSIGKPGTCEYL</sequence>
<feature type="region of interest" description="Disordered" evidence="1">
    <location>
        <begin position="130"/>
        <end position="149"/>
    </location>
</feature>